<dbReference type="Proteomes" id="UP000001982">
    <property type="component" value="Chromosome"/>
</dbReference>
<feature type="signal peptide" evidence="1">
    <location>
        <begin position="1"/>
        <end position="23"/>
    </location>
</feature>
<organism evidence="2 3">
    <name type="scientific">Shewanella denitrificans (strain OS217 / ATCC BAA-1090 / DSM 15013)</name>
    <dbReference type="NCBI Taxonomy" id="318161"/>
    <lineage>
        <taxon>Bacteria</taxon>
        <taxon>Pseudomonadati</taxon>
        <taxon>Pseudomonadota</taxon>
        <taxon>Gammaproteobacteria</taxon>
        <taxon>Alteromonadales</taxon>
        <taxon>Shewanellaceae</taxon>
        <taxon>Shewanella</taxon>
    </lineage>
</organism>
<dbReference type="EMBL" id="CP000302">
    <property type="protein sequence ID" value="ABE53806.1"/>
    <property type="molecule type" value="Genomic_DNA"/>
</dbReference>
<dbReference type="RefSeq" id="WP_011494972.1">
    <property type="nucleotide sequence ID" value="NC_007954.1"/>
</dbReference>
<evidence type="ECO:0000256" key="1">
    <source>
        <dbReference type="SAM" id="SignalP"/>
    </source>
</evidence>
<accession>Q12RX0</accession>
<dbReference type="AlphaFoldDB" id="Q12RX0"/>
<sequence length="251" mass="28516">MKNVFAVFGLLLTSSLSANLAWALVPPDYQDPPSDFTAEVEAGLQLNTGNNESKNFNSRAYLTYDTPKTRQEGTFKVYYAADGTETTSEKYDLFLQSSYKLNRGYVFGRGEFTWDDFGSFTEIRTLSTGYGFDLIKSYKTKLSLEAGPGYRYDMPRATLSDPEPRANREVILRTAARYSVKLQEYTSLNADVTAETGLDNNTLTLDMSYKNTFLQDWAFKIGMNVRYTQDVPQDSQRTDTTTTFNLLYTFQ</sequence>
<evidence type="ECO:0000313" key="2">
    <source>
        <dbReference type="EMBL" id="ABE53806.1"/>
    </source>
</evidence>
<dbReference type="KEGG" id="sdn:Sden_0514"/>
<dbReference type="DNASU" id="4017113"/>
<dbReference type="InterPro" id="IPR007433">
    <property type="entry name" value="DUF481"/>
</dbReference>
<dbReference type="OrthoDB" id="7625761at2"/>
<dbReference type="HOGENOM" id="CLU_058997_5_1_6"/>
<gene>
    <name evidence="2" type="ordered locus">Sden_0514</name>
</gene>
<protein>
    <recommendedName>
        <fullName evidence="4">Salt-induced outer membrane protein</fullName>
    </recommendedName>
</protein>
<keyword evidence="1" id="KW-0732">Signal</keyword>
<reference evidence="2 3" key="1">
    <citation type="submission" date="2006-03" db="EMBL/GenBank/DDBJ databases">
        <title>Complete sequence of Shewanella denitrificans OS217.</title>
        <authorList>
            <consortium name="US DOE Joint Genome Institute"/>
            <person name="Copeland A."/>
            <person name="Lucas S."/>
            <person name="Lapidus A."/>
            <person name="Barry K."/>
            <person name="Detter J.C."/>
            <person name="Glavina del Rio T."/>
            <person name="Hammon N."/>
            <person name="Israni S."/>
            <person name="Dalin E."/>
            <person name="Tice H."/>
            <person name="Pitluck S."/>
            <person name="Brettin T."/>
            <person name="Bruce D."/>
            <person name="Han C."/>
            <person name="Tapia R."/>
            <person name="Gilna P."/>
            <person name="Kiss H."/>
            <person name="Schmutz J."/>
            <person name="Larimer F."/>
            <person name="Land M."/>
            <person name="Hauser L."/>
            <person name="Kyrpides N."/>
            <person name="Lykidis A."/>
            <person name="Richardson P."/>
        </authorList>
    </citation>
    <scope>NUCLEOTIDE SEQUENCE [LARGE SCALE GENOMIC DNA]</scope>
    <source>
        <strain evidence="3">OS217 / ATCC BAA-1090 / DSM 15013</strain>
    </source>
</reference>
<dbReference type="eggNOG" id="COG3137">
    <property type="taxonomic scope" value="Bacteria"/>
</dbReference>
<proteinExistence type="predicted"/>
<keyword evidence="3" id="KW-1185">Reference proteome</keyword>
<dbReference type="STRING" id="318161.Sden_0514"/>
<dbReference type="Pfam" id="PF04338">
    <property type="entry name" value="DUF481"/>
    <property type="match status" value="1"/>
</dbReference>
<evidence type="ECO:0000313" key="3">
    <source>
        <dbReference type="Proteomes" id="UP000001982"/>
    </source>
</evidence>
<feature type="chain" id="PRO_5004181673" description="Salt-induced outer membrane protein" evidence="1">
    <location>
        <begin position="24"/>
        <end position="251"/>
    </location>
</feature>
<evidence type="ECO:0008006" key="4">
    <source>
        <dbReference type="Google" id="ProtNLM"/>
    </source>
</evidence>
<name>Q12RX0_SHEDO</name>